<keyword evidence="3" id="KW-1185">Reference proteome</keyword>
<feature type="compositionally biased region" description="Low complexity" evidence="1">
    <location>
        <begin position="107"/>
        <end position="121"/>
    </location>
</feature>
<evidence type="ECO:0000256" key="1">
    <source>
        <dbReference type="SAM" id="MobiDB-lite"/>
    </source>
</evidence>
<dbReference type="AlphaFoldDB" id="A0A2T6ZUG6"/>
<name>A0A2T6ZUG6_TUBBO</name>
<gene>
    <name evidence="2" type="ORF">B9Z19DRAFT_16581</name>
</gene>
<proteinExistence type="predicted"/>
<evidence type="ECO:0000313" key="2">
    <source>
        <dbReference type="EMBL" id="PUU79054.1"/>
    </source>
</evidence>
<dbReference type="Proteomes" id="UP000244722">
    <property type="component" value="Unassembled WGS sequence"/>
</dbReference>
<feature type="region of interest" description="Disordered" evidence="1">
    <location>
        <begin position="92"/>
        <end position="121"/>
    </location>
</feature>
<sequence>MFSPFVANVSPQSRSQPSSAYKRFRSLPSLSSLHLQSLSSTTNAYYIYLVKTFNSNLDQLRPEVKMFSLKNLIFQVLVLTIIAASLTNCSPSNRLSKKVSHRLSEPATDNDNNAAASASTSIDKDQFEASDMRIIIPRFEKPEGEKSTNIIDKHQFEASDTRIIIPRSEKPEGERRINIIDKAQFEASGMALIIHHSGEPEGDGLFVCETSVASPWIWNSRRLADWFSNFNGWYCCNWNVNGGGCSHVMTVEDASTAICGREGCIRCEDMASNINRIVEYCQRDNKAGGVSYLDQGSHIVLY</sequence>
<accession>A0A2T6ZUG6</accession>
<protein>
    <submittedName>
        <fullName evidence="2">Uncharacterized protein</fullName>
    </submittedName>
</protein>
<dbReference type="EMBL" id="NESQ01000100">
    <property type="protein sequence ID" value="PUU79054.1"/>
    <property type="molecule type" value="Genomic_DNA"/>
</dbReference>
<evidence type="ECO:0000313" key="3">
    <source>
        <dbReference type="Proteomes" id="UP000244722"/>
    </source>
</evidence>
<reference evidence="2 3" key="1">
    <citation type="submission" date="2017-04" db="EMBL/GenBank/DDBJ databases">
        <title>Draft genome sequence of Tuber borchii Vittad., a whitish edible truffle.</title>
        <authorList>
            <consortium name="DOE Joint Genome Institute"/>
            <person name="Murat C."/>
            <person name="Kuo A."/>
            <person name="Barry K.W."/>
            <person name="Clum A."/>
            <person name="Dockter R.B."/>
            <person name="Fauchery L."/>
            <person name="Iotti M."/>
            <person name="Kohler A."/>
            <person name="Labutti K."/>
            <person name="Lindquist E.A."/>
            <person name="Lipzen A."/>
            <person name="Ohm R.A."/>
            <person name="Wang M."/>
            <person name="Grigoriev I.V."/>
            <person name="Zambonelli A."/>
            <person name="Martin F.M."/>
        </authorList>
    </citation>
    <scope>NUCLEOTIDE SEQUENCE [LARGE SCALE GENOMIC DNA]</scope>
    <source>
        <strain evidence="2 3">Tbo3840</strain>
    </source>
</reference>
<dbReference type="OrthoDB" id="4233498at2759"/>
<comment type="caution">
    <text evidence="2">The sequence shown here is derived from an EMBL/GenBank/DDBJ whole genome shotgun (WGS) entry which is preliminary data.</text>
</comment>
<organism evidence="2 3">
    <name type="scientific">Tuber borchii</name>
    <name type="common">White truffle</name>
    <dbReference type="NCBI Taxonomy" id="42251"/>
    <lineage>
        <taxon>Eukaryota</taxon>
        <taxon>Fungi</taxon>
        <taxon>Dikarya</taxon>
        <taxon>Ascomycota</taxon>
        <taxon>Pezizomycotina</taxon>
        <taxon>Pezizomycetes</taxon>
        <taxon>Pezizales</taxon>
        <taxon>Tuberaceae</taxon>
        <taxon>Tuber</taxon>
    </lineage>
</organism>